<sequence>MFEVKASPENLYWGYFDAETKPVLTVPSGAEVMLHTLPACFEEDVPPNSTLVTPDHRIALDNLVPGGGDGKVVAGPVGPHVLTGPIFVEGAMPGDVLQVDILEATPRQDWGFCAILPLLGTLPEEFTNYERMHVSIDRNRQMAKLPWGLEIALDPFFGIMGVAPPKEWGRIGTPEPRAFGGNMDNKDLRPGSTVYFPVFNEGALFSAGDGHGCQGHGEVCITALETALNGVFRLTVRKDMKLAQPFAETPDKLISMGFNSDLDEAARQSVREMIRLICERTNLDRNQAYMLCSLVADLHVTQLVDINKGVHAILDKRHLVNALARREEYSL</sequence>
<dbReference type="EMBL" id="SISF01000020">
    <property type="protein sequence ID" value="TBN18486.1"/>
    <property type="molecule type" value="Genomic_DNA"/>
</dbReference>
<protein>
    <submittedName>
        <fullName evidence="1">Amidase</fullName>
    </submittedName>
</protein>
<proteinExistence type="predicted"/>
<evidence type="ECO:0000313" key="1">
    <source>
        <dbReference type="EMBL" id="TBN18486.1"/>
    </source>
</evidence>
<dbReference type="InterPro" id="IPR004304">
    <property type="entry name" value="FmdA_AmdA"/>
</dbReference>
<organism evidence="1 2">
    <name type="scientific">Agrobacterium cavarae</name>
    <dbReference type="NCBI Taxonomy" id="2528239"/>
    <lineage>
        <taxon>Bacteria</taxon>
        <taxon>Pseudomonadati</taxon>
        <taxon>Pseudomonadota</taxon>
        <taxon>Alphaproteobacteria</taxon>
        <taxon>Hyphomicrobiales</taxon>
        <taxon>Rhizobiaceae</taxon>
        <taxon>Rhizobium/Agrobacterium group</taxon>
        <taxon>Agrobacterium</taxon>
    </lineage>
</organism>
<dbReference type="PANTHER" id="PTHR31891">
    <property type="entry name" value="FORMAMIDASE C869.04-RELATED"/>
    <property type="match status" value="1"/>
</dbReference>
<name>A0ABY1YDB6_9HYPH</name>
<dbReference type="SUPFAM" id="SSF141130">
    <property type="entry name" value="Acetamidase/Formamidase-like"/>
    <property type="match status" value="1"/>
</dbReference>
<dbReference type="Pfam" id="PF03069">
    <property type="entry name" value="FmdA_AmdA"/>
    <property type="match status" value="2"/>
</dbReference>
<gene>
    <name evidence="1" type="ORF">EYC79_02100</name>
</gene>
<keyword evidence="2" id="KW-1185">Reference proteome</keyword>
<dbReference type="Gene3D" id="2.60.120.580">
    <property type="entry name" value="Acetamidase/Formamidase-like domains"/>
    <property type="match status" value="2"/>
</dbReference>
<reference evidence="1 2" key="1">
    <citation type="submission" date="2019-02" db="EMBL/GenBank/DDBJ databases">
        <title>Current taxonomic status of genus Agrobacterium and description of Agrobacterium cavarae sp. nov. isolated from maize roots.</title>
        <authorList>
            <person name="Flores-Felix J.D."/>
            <person name="Menendez E."/>
            <person name="Ramirez-Bahena M.H."/>
            <person name="Garcia-Fraile P."/>
            <person name="Velazquez E."/>
        </authorList>
    </citation>
    <scope>NUCLEOTIDE SEQUENCE [LARGE SCALE GENOMIC DNA]</scope>
    <source>
        <strain evidence="1 2">RZME10</strain>
    </source>
</reference>
<dbReference type="Gene3D" id="3.10.28.20">
    <property type="entry name" value="Acetamidase/Formamidase-like domains"/>
    <property type="match status" value="1"/>
</dbReference>
<comment type="caution">
    <text evidence="1">The sequence shown here is derived from an EMBL/GenBank/DDBJ whole genome shotgun (WGS) entry which is preliminary data.</text>
</comment>
<accession>A0ABY1YDB6</accession>
<dbReference type="Proteomes" id="UP000294239">
    <property type="component" value="Unassembled WGS sequence"/>
</dbReference>
<dbReference type="PANTHER" id="PTHR31891:SF1">
    <property type="entry name" value="FORMAMIDASE C869.04-RELATED"/>
    <property type="match status" value="1"/>
</dbReference>
<evidence type="ECO:0000313" key="2">
    <source>
        <dbReference type="Proteomes" id="UP000294239"/>
    </source>
</evidence>